<dbReference type="Gene3D" id="1.20.120.450">
    <property type="entry name" value="dinb family like domain"/>
    <property type="match status" value="1"/>
</dbReference>
<dbReference type="SUPFAM" id="SSF109854">
    <property type="entry name" value="DinB/YfiT-like putative metalloenzymes"/>
    <property type="match status" value="1"/>
</dbReference>
<dbReference type="InterPro" id="IPR017520">
    <property type="entry name" value="CHP03086"/>
</dbReference>
<proteinExistence type="predicted"/>
<protein>
    <submittedName>
        <fullName evidence="2">TIGR03086 family metal-binding protein</fullName>
    </submittedName>
</protein>
<dbReference type="NCBIfam" id="TIGR03086">
    <property type="entry name" value="TIGR03086 family metal-binding protein"/>
    <property type="match status" value="1"/>
</dbReference>
<reference evidence="3" key="1">
    <citation type="journal article" date="2019" name="Int. J. Syst. Evol. Microbiol.">
        <title>The Global Catalogue of Microorganisms (GCM) 10K type strain sequencing project: providing services to taxonomists for standard genome sequencing and annotation.</title>
        <authorList>
            <consortium name="The Broad Institute Genomics Platform"/>
            <consortium name="The Broad Institute Genome Sequencing Center for Infectious Disease"/>
            <person name="Wu L."/>
            <person name="Ma J."/>
        </authorList>
    </citation>
    <scope>NUCLEOTIDE SEQUENCE [LARGE SCALE GENOMIC DNA]</scope>
    <source>
        <strain evidence="3">CECT 7649</strain>
    </source>
</reference>
<evidence type="ECO:0000313" key="3">
    <source>
        <dbReference type="Proteomes" id="UP001596496"/>
    </source>
</evidence>
<feature type="domain" description="Mycothiol-dependent maleylpyruvate isomerase metal-binding" evidence="1">
    <location>
        <begin position="15"/>
        <end position="134"/>
    </location>
</feature>
<evidence type="ECO:0000313" key="2">
    <source>
        <dbReference type="EMBL" id="MFC7380919.1"/>
    </source>
</evidence>
<keyword evidence="3" id="KW-1185">Reference proteome</keyword>
<accession>A0ABW2NUL8</accession>
<dbReference type="InterPro" id="IPR024344">
    <property type="entry name" value="MDMPI_metal-binding"/>
</dbReference>
<dbReference type="Pfam" id="PF11716">
    <property type="entry name" value="MDMPI_N"/>
    <property type="match status" value="1"/>
</dbReference>
<name>A0ABW2NUL8_9ACTN</name>
<dbReference type="EMBL" id="JBHTCG010000001">
    <property type="protein sequence ID" value="MFC7380919.1"/>
    <property type="molecule type" value="Genomic_DNA"/>
</dbReference>
<gene>
    <name evidence="2" type="ORF">ACFQSB_01795</name>
</gene>
<dbReference type="InterPro" id="IPR017517">
    <property type="entry name" value="Maleyloyr_isom"/>
</dbReference>
<comment type="caution">
    <text evidence="2">The sequence shown here is derived from an EMBL/GenBank/DDBJ whole genome shotgun (WGS) entry which is preliminary data.</text>
</comment>
<evidence type="ECO:0000259" key="1">
    <source>
        <dbReference type="Pfam" id="PF11716"/>
    </source>
</evidence>
<dbReference type="InterPro" id="IPR034660">
    <property type="entry name" value="DinB/YfiT-like"/>
</dbReference>
<organism evidence="2 3">
    <name type="scientific">Sphaerisporangium rhizosphaerae</name>
    <dbReference type="NCBI Taxonomy" id="2269375"/>
    <lineage>
        <taxon>Bacteria</taxon>
        <taxon>Bacillati</taxon>
        <taxon>Actinomycetota</taxon>
        <taxon>Actinomycetes</taxon>
        <taxon>Streptosporangiales</taxon>
        <taxon>Streptosporangiaceae</taxon>
        <taxon>Sphaerisporangium</taxon>
    </lineage>
</organism>
<dbReference type="Proteomes" id="UP001596496">
    <property type="component" value="Unassembled WGS sequence"/>
</dbReference>
<dbReference type="RefSeq" id="WP_380823906.1">
    <property type="nucleotide sequence ID" value="NZ_JBHTCG010000001.1"/>
</dbReference>
<sequence length="201" mass="22045">MNHAFDGIIDRFVLASAEFERRLRAVRPEQWRLPTPCTDWSVRQLVAHMAGGNLNYVGLLRGGTKEEFLRLREADVLGDDPVAAYIRSVGECAGAFARQGALDRVLDYPLGQVTGGQALAVRTADTVIHTWDLARSVETDDVLDAGLVAWVDDHLAEIYAGLAETPVSDHTTHRFFAAPDGAPDPTASRQARLLNIMGRRP</sequence>
<dbReference type="NCBIfam" id="TIGR03083">
    <property type="entry name" value="maleylpyruvate isomerase family mycothiol-dependent enzyme"/>
    <property type="match status" value="1"/>
</dbReference>